<evidence type="ECO:0000313" key="2">
    <source>
        <dbReference type="EMBL" id="MFC3101683.1"/>
    </source>
</evidence>
<evidence type="ECO:0000259" key="1">
    <source>
        <dbReference type="Pfam" id="PF04471"/>
    </source>
</evidence>
<keyword evidence="3" id="KW-1185">Reference proteome</keyword>
<protein>
    <submittedName>
        <fullName evidence="2">DUF2034 domain-containing protein</fullName>
    </submittedName>
</protein>
<gene>
    <name evidence="2" type="ORF">ACFODK_12360</name>
</gene>
<proteinExistence type="predicted"/>
<dbReference type="InterPro" id="IPR007560">
    <property type="entry name" value="Restrct_endonuc_IV_Mrr"/>
</dbReference>
<feature type="domain" description="Restriction endonuclease type IV Mrr" evidence="1">
    <location>
        <begin position="6"/>
        <end position="76"/>
    </location>
</feature>
<comment type="caution">
    <text evidence="2">The sequence shown here is derived from an EMBL/GenBank/DDBJ whole genome shotgun (WGS) entry which is preliminary data.</text>
</comment>
<dbReference type="Pfam" id="PF04471">
    <property type="entry name" value="Mrr_cat"/>
    <property type="match status" value="1"/>
</dbReference>
<organism evidence="2 3">
    <name type="scientific">Alteraurantiacibacter lauratis</name>
    <dbReference type="NCBI Taxonomy" id="2054627"/>
    <lineage>
        <taxon>Bacteria</taxon>
        <taxon>Pseudomonadati</taxon>
        <taxon>Pseudomonadota</taxon>
        <taxon>Alphaproteobacteria</taxon>
        <taxon>Sphingomonadales</taxon>
        <taxon>Erythrobacteraceae</taxon>
        <taxon>Alteraurantiacibacter</taxon>
    </lineage>
</organism>
<dbReference type="EMBL" id="JBHRSU010000035">
    <property type="protein sequence ID" value="MFC3101683.1"/>
    <property type="molecule type" value="Genomic_DNA"/>
</dbReference>
<dbReference type="SUPFAM" id="SSF52980">
    <property type="entry name" value="Restriction endonuclease-like"/>
    <property type="match status" value="1"/>
</dbReference>
<name>A0ABV7EIK1_9SPHN</name>
<dbReference type="InterPro" id="IPR011335">
    <property type="entry name" value="Restrct_endonuc-II-like"/>
</dbReference>
<evidence type="ECO:0000313" key="3">
    <source>
        <dbReference type="Proteomes" id="UP001595378"/>
    </source>
</evidence>
<accession>A0ABV7EIK1</accession>
<dbReference type="InterPro" id="IPR011856">
    <property type="entry name" value="tRNA_endonuc-like_dom_sf"/>
</dbReference>
<dbReference type="Gene3D" id="3.40.1350.10">
    <property type="match status" value="1"/>
</dbReference>
<sequence>MTSREATGGRSQAIVQCKAFARPIGPAVVRELFGTLAHHDGATIAYLATTNGVTQGARDWCKGKPIRIVTPDHLIRGTL</sequence>
<dbReference type="RefSeq" id="WP_377923438.1">
    <property type="nucleotide sequence ID" value="NZ_JBHRSU010000035.1"/>
</dbReference>
<reference evidence="3" key="1">
    <citation type="journal article" date="2019" name="Int. J. Syst. Evol. Microbiol.">
        <title>The Global Catalogue of Microorganisms (GCM) 10K type strain sequencing project: providing services to taxonomists for standard genome sequencing and annotation.</title>
        <authorList>
            <consortium name="The Broad Institute Genomics Platform"/>
            <consortium name="The Broad Institute Genome Sequencing Center for Infectious Disease"/>
            <person name="Wu L."/>
            <person name="Ma J."/>
        </authorList>
    </citation>
    <scope>NUCLEOTIDE SEQUENCE [LARGE SCALE GENOMIC DNA]</scope>
    <source>
        <strain evidence="3">KCTC 52606</strain>
    </source>
</reference>
<dbReference type="Proteomes" id="UP001595378">
    <property type="component" value="Unassembled WGS sequence"/>
</dbReference>